<comment type="similarity">
    <text evidence="1">Belongs to the xanthine dehydrogenase family.</text>
</comment>
<protein>
    <submittedName>
        <fullName evidence="5">Xanthine dehydrogenase family protein molybdopterin-binding subunit</fullName>
    </submittedName>
</protein>
<dbReference type="Gene3D" id="3.90.1170.50">
    <property type="entry name" value="Aldehyde oxidase/xanthine dehydrogenase, a/b hammerhead"/>
    <property type="match status" value="1"/>
</dbReference>
<keyword evidence="2" id="KW-0500">Molybdenum</keyword>
<comment type="caution">
    <text evidence="5">The sequence shown here is derived from an EMBL/GenBank/DDBJ whole genome shotgun (WGS) entry which is preliminary data.</text>
</comment>
<reference evidence="5 6" key="1">
    <citation type="journal article" date="2021" name="Int. J. Syst. Evol. Microbiol.">
        <title>Steroidobacter gossypii sp. nov., isolated from soil of cotton cropping field.</title>
        <authorList>
            <person name="Huang R."/>
            <person name="Yang S."/>
            <person name="Zhen C."/>
            <person name="Liu W."/>
        </authorList>
    </citation>
    <scope>NUCLEOTIDE SEQUENCE [LARGE SCALE GENOMIC DNA]</scope>
    <source>
        <strain evidence="5 6">S1-65</strain>
    </source>
</reference>
<gene>
    <name evidence="5" type="ORF">JM946_17950</name>
</gene>
<keyword evidence="3" id="KW-0560">Oxidoreductase</keyword>
<keyword evidence="6" id="KW-1185">Reference proteome</keyword>
<dbReference type="Pfam" id="PF01315">
    <property type="entry name" value="Ald_Xan_dh_C"/>
    <property type="match status" value="1"/>
</dbReference>
<accession>A0ABS1X0C0</accession>
<organism evidence="5 6">
    <name type="scientific">Steroidobacter gossypii</name>
    <dbReference type="NCBI Taxonomy" id="2805490"/>
    <lineage>
        <taxon>Bacteria</taxon>
        <taxon>Pseudomonadati</taxon>
        <taxon>Pseudomonadota</taxon>
        <taxon>Gammaproteobacteria</taxon>
        <taxon>Steroidobacterales</taxon>
        <taxon>Steroidobacteraceae</taxon>
        <taxon>Steroidobacter</taxon>
    </lineage>
</organism>
<dbReference type="SUPFAM" id="SSF54665">
    <property type="entry name" value="CO dehydrogenase molybdoprotein N-domain-like"/>
    <property type="match status" value="1"/>
</dbReference>
<evidence type="ECO:0000256" key="1">
    <source>
        <dbReference type="ARBA" id="ARBA00006849"/>
    </source>
</evidence>
<sequence length="843" mass="91865">MSLERNPDRPRIDAREKVLGKPLFAADREVPGVLHAMTVPAAIAKGEIEAIDIEQAMRVAGVVRIFTYLDFQDIRETPATRGGGGNVPGYQPMKRASVRHRGEPVALVVAETLEAAIEAAEAVKPRYRAAAFSAWHDQAGAEREPLQVDREAGDAPGALAAAARTIDVTYLHPQQHHNPIEMISTTVSFESGRMLVMEGTQNAAAFKFGLAGMLGQDPNMLDASSPYVGGGFGQKNNLQEQTALVARAALLLRRPVKLVMPRSQLFHTATYRPFSSHRIRIGASVQGKLEAVLYDVEQQNSRFDQFEAAHGQHVSRMYATSNWRSTNRRVRVDVQSPGHQRAPHEHPSSYATECAYDELAHALGIDPLQLRLLNDADLDPITGKPFSSRRLVECLRRGAELFDWGRRQHATRSMRTADGQLLGLGVAAGAYKAAVSPALARLRIRADGSTHLSITGQEMGQGMRSVVAAEVINVLNVDPNRLTIDMGETAAAPQHLTAGSWGCASAAPAARAVALRMRERLAELVGIEQANGNVHEALARVRRTSLEVEVAHLGPGQPKTVLDRMSRGLPAAAGPEYERFTAFSWIAHFAEVHVEPTTCRIRVPRVVSVVDCGRVMNHRTATSQVRGGVVWAFGAALREIAEVDPRYGRVLNNDLADYVVPVNADIGDIEVELLDEPDTQLNISGAKGVGEVAMVGATAAIVNAVHHATGKRVRHLPIRIEDLLEASAEGQPYLHESLALAKRLRDQQPAARSEAMLRKLIVGLAAGTPPYDDMSPELAELTRQQLHFLQKDLASLGAVRSVTFKEVSASGMDVYEVEFEKERRIAEVRLRADGRVDAAWINL</sequence>
<dbReference type="PANTHER" id="PTHR11908">
    <property type="entry name" value="XANTHINE DEHYDROGENASE"/>
    <property type="match status" value="1"/>
</dbReference>
<dbReference type="Pfam" id="PF20256">
    <property type="entry name" value="MoCoBD_2"/>
    <property type="match status" value="1"/>
</dbReference>
<evidence type="ECO:0000256" key="3">
    <source>
        <dbReference type="ARBA" id="ARBA00023002"/>
    </source>
</evidence>
<dbReference type="EMBL" id="JAEVLS010000004">
    <property type="protein sequence ID" value="MBM0106617.1"/>
    <property type="molecule type" value="Genomic_DNA"/>
</dbReference>
<dbReference type="PANTHER" id="PTHR11908:SF132">
    <property type="entry name" value="ALDEHYDE OXIDASE 1-RELATED"/>
    <property type="match status" value="1"/>
</dbReference>
<feature type="domain" description="Aldehyde oxidase/xanthine dehydrogenase a/b hammerhead" evidence="4">
    <location>
        <begin position="19"/>
        <end position="131"/>
    </location>
</feature>
<dbReference type="InterPro" id="IPR008274">
    <property type="entry name" value="AldOxase/xan_DH_MoCoBD1"/>
</dbReference>
<evidence type="ECO:0000256" key="2">
    <source>
        <dbReference type="ARBA" id="ARBA00022505"/>
    </source>
</evidence>
<dbReference type="Proteomes" id="UP000661077">
    <property type="component" value="Unassembled WGS sequence"/>
</dbReference>
<dbReference type="SUPFAM" id="SSF56003">
    <property type="entry name" value="Molybdenum cofactor-binding domain"/>
    <property type="match status" value="1"/>
</dbReference>
<dbReference type="InterPro" id="IPR046867">
    <property type="entry name" value="AldOxase/xan_DH_MoCoBD2"/>
</dbReference>
<dbReference type="RefSeq" id="WP_203168733.1">
    <property type="nucleotide sequence ID" value="NZ_JAEVLS010000004.1"/>
</dbReference>
<dbReference type="SMART" id="SM01008">
    <property type="entry name" value="Ald_Xan_dh_C"/>
    <property type="match status" value="1"/>
</dbReference>
<dbReference type="InterPro" id="IPR000674">
    <property type="entry name" value="Ald_Oxase/Xan_DH_a/b"/>
</dbReference>
<dbReference type="InterPro" id="IPR036856">
    <property type="entry name" value="Ald_Oxase/Xan_DH_a/b_sf"/>
</dbReference>
<evidence type="ECO:0000313" key="5">
    <source>
        <dbReference type="EMBL" id="MBM0106617.1"/>
    </source>
</evidence>
<name>A0ABS1X0C0_9GAMM</name>
<evidence type="ECO:0000259" key="4">
    <source>
        <dbReference type="SMART" id="SM01008"/>
    </source>
</evidence>
<dbReference type="InterPro" id="IPR016208">
    <property type="entry name" value="Ald_Oxase/xanthine_DH-like"/>
</dbReference>
<dbReference type="Gene3D" id="3.30.365.10">
    <property type="entry name" value="Aldehyde oxidase/xanthine dehydrogenase, molybdopterin binding domain"/>
    <property type="match status" value="4"/>
</dbReference>
<proteinExistence type="inferred from homology"/>
<dbReference type="InterPro" id="IPR037165">
    <property type="entry name" value="AldOxase/xan_DH_Mopterin-bd_sf"/>
</dbReference>
<evidence type="ECO:0000313" key="6">
    <source>
        <dbReference type="Proteomes" id="UP000661077"/>
    </source>
</evidence>
<dbReference type="Pfam" id="PF02738">
    <property type="entry name" value="MoCoBD_1"/>
    <property type="match status" value="1"/>
</dbReference>